<dbReference type="RefSeq" id="WP_151727039.1">
    <property type="nucleotide sequence ID" value="NZ_BKZV01000001.1"/>
</dbReference>
<evidence type="ECO:0000313" key="2">
    <source>
        <dbReference type="EMBL" id="GER82099.1"/>
    </source>
</evidence>
<feature type="transmembrane region" description="Helical" evidence="1">
    <location>
        <begin position="81"/>
        <end position="100"/>
    </location>
</feature>
<dbReference type="AlphaFoldDB" id="A0A5J4K5Z6"/>
<dbReference type="Proteomes" id="UP000334820">
    <property type="component" value="Unassembled WGS sequence"/>
</dbReference>
<dbReference type="Pfam" id="PF06170">
    <property type="entry name" value="DUF983"/>
    <property type="match status" value="1"/>
</dbReference>
<dbReference type="InterPro" id="IPR009325">
    <property type="entry name" value="DUF983"/>
</dbReference>
<keyword evidence="1" id="KW-0812">Transmembrane</keyword>
<feature type="transmembrane region" description="Helical" evidence="1">
    <location>
        <begin position="56"/>
        <end position="75"/>
    </location>
</feature>
<accession>A0A5J4K5Z6</accession>
<reference evidence="2 3" key="1">
    <citation type="journal article" date="2019" name="Int. J. Syst. Evol. Microbiol.">
        <title>Thermogemmatispora aurantia sp. nov. and Thermogemmatispora argillosa sp. nov., within the class Ktedonobacteria, and emended description of the genus Thermogemmatispora.</title>
        <authorList>
            <person name="Zheng Y."/>
            <person name="Wang C.M."/>
            <person name="Sakai Y."/>
            <person name="Abe K."/>
            <person name="Yokota A."/>
            <person name="Yabe S."/>
        </authorList>
    </citation>
    <scope>NUCLEOTIDE SEQUENCE [LARGE SCALE GENOMIC DNA]</scope>
    <source>
        <strain evidence="2 3">A1-2</strain>
    </source>
</reference>
<sequence>MTWKRARVLFFRALLLRCPVCGEGKLYCGLFKTYERCPACNFEYEREPGYYTGAMAVNLVLSELLITAITLPLAVNTSVPFIPLLIWGMTMPIIFPLIFYRHTKSFWMAFDHLLHPVTNERIFFPE</sequence>
<evidence type="ECO:0000313" key="3">
    <source>
        <dbReference type="Proteomes" id="UP000334820"/>
    </source>
</evidence>
<name>A0A5J4K5Z6_9CHLR</name>
<keyword evidence="1" id="KW-1133">Transmembrane helix</keyword>
<gene>
    <name evidence="2" type="ORF">KTAU_07370</name>
</gene>
<keyword evidence="3" id="KW-1185">Reference proteome</keyword>
<proteinExistence type="predicted"/>
<organism evidence="2 3">
    <name type="scientific">Thermogemmatispora aurantia</name>
    <dbReference type="NCBI Taxonomy" id="2045279"/>
    <lineage>
        <taxon>Bacteria</taxon>
        <taxon>Bacillati</taxon>
        <taxon>Chloroflexota</taxon>
        <taxon>Ktedonobacteria</taxon>
        <taxon>Thermogemmatisporales</taxon>
        <taxon>Thermogemmatisporaceae</taxon>
        <taxon>Thermogemmatispora</taxon>
    </lineage>
</organism>
<evidence type="ECO:0008006" key="4">
    <source>
        <dbReference type="Google" id="ProtNLM"/>
    </source>
</evidence>
<dbReference type="EMBL" id="BKZV01000001">
    <property type="protein sequence ID" value="GER82099.1"/>
    <property type="molecule type" value="Genomic_DNA"/>
</dbReference>
<protein>
    <recommendedName>
        <fullName evidence="4">DUF983 domain-containing protein</fullName>
    </recommendedName>
</protein>
<comment type="caution">
    <text evidence="2">The sequence shown here is derived from an EMBL/GenBank/DDBJ whole genome shotgun (WGS) entry which is preliminary data.</text>
</comment>
<evidence type="ECO:0000256" key="1">
    <source>
        <dbReference type="SAM" id="Phobius"/>
    </source>
</evidence>
<keyword evidence="1" id="KW-0472">Membrane</keyword>